<name>A0ABT8LI74_9BACT</name>
<reference evidence="1" key="1">
    <citation type="submission" date="2023-06" db="EMBL/GenBank/DDBJ databases">
        <title>Genomic of Agaribacillus aureum.</title>
        <authorList>
            <person name="Wang G."/>
        </authorList>
    </citation>
    <scope>NUCLEOTIDE SEQUENCE</scope>
    <source>
        <strain evidence="1">BMA12</strain>
    </source>
</reference>
<accession>A0ABT8LI74</accession>
<dbReference type="Proteomes" id="UP001172083">
    <property type="component" value="Unassembled WGS sequence"/>
</dbReference>
<proteinExistence type="predicted"/>
<keyword evidence="2" id="KW-1185">Reference proteome</keyword>
<comment type="caution">
    <text evidence="1">The sequence shown here is derived from an EMBL/GenBank/DDBJ whole genome shotgun (WGS) entry which is preliminary data.</text>
</comment>
<organism evidence="1 2">
    <name type="scientific">Agaribacillus aureus</name>
    <dbReference type="NCBI Taxonomy" id="3051825"/>
    <lineage>
        <taxon>Bacteria</taxon>
        <taxon>Pseudomonadati</taxon>
        <taxon>Bacteroidota</taxon>
        <taxon>Cytophagia</taxon>
        <taxon>Cytophagales</taxon>
        <taxon>Splendidivirgaceae</taxon>
        <taxon>Agaribacillus</taxon>
    </lineage>
</organism>
<evidence type="ECO:0000313" key="2">
    <source>
        <dbReference type="Proteomes" id="UP001172083"/>
    </source>
</evidence>
<sequence>MIQQLEDGDKLILKLLGEKVHMLEWVITHLVVEYKIKKGNNWAYDFVYALLFVLERERGI</sequence>
<evidence type="ECO:0000313" key="1">
    <source>
        <dbReference type="EMBL" id="MDN5217500.1"/>
    </source>
</evidence>
<dbReference type="EMBL" id="JAUJEB010000020">
    <property type="protein sequence ID" value="MDN5217500.1"/>
    <property type="molecule type" value="Genomic_DNA"/>
</dbReference>
<gene>
    <name evidence="1" type="ORF">QQ020_35840</name>
</gene>
<protein>
    <submittedName>
        <fullName evidence="1">Uncharacterized protein</fullName>
    </submittedName>
</protein>